<dbReference type="STRING" id="869250.J7M8N1"/>
<evidence type="ECO:0000256" key="1">
    <source>
        <dbReference type="SAM" id="SignalP"/>
    </source>
</evidence>
<protein>
    <submittedName>
        <fullName evidence="2">Uncharacterized protein</fullName>
    </submittedName>
</protein>
<evidence type="ECO:0000313" key="2">
    <source>
        <dbReference type="EMBL" id="BAM42438.1"/>
    </source>
</evidence>
<feature type="signal peptide" evidence="1">
    <location>
        <begin position="1"/>
        <end position="15"/>
    </location>
</feature>
<accession>J7M8N1</accession>
<dbReference type="EMBL" id="AP011949">
    <property type="protein sequence ID" value="BAM42438.1"/>
    <property type="molecule type" value="Genomic_DNA"/>
</dbReference>
<name>J7M8N1_THEOR</name>
<sequence>MAVLVLTVLQVGYLGLDVRDAQLGESEIERIKNAPTIYDTTFIKEMARPITRLPDLIPRTFNLQEDYVHSFPITSMRSDRELEDLKREYLTIEGGIHQQTLPVCSTRVSIYHSIQQSLSVDFLGLKLILFIYYATVASDACCRLGAHAPIDLTKELRGIISYSAIWDLLQFLNICDGAEIELFYPRMNLKEVARELKVGLDKVYECLNKLKVKAPFGDDTRLNLTCLKSLEYHINKV</sequence>
<proteinExistence type="predicted"/>
<dbReference type="VEuPathDB" id="PiroplasmaDB:TOT_040000805"/>
<dbReference type="eggNOG" id="ENOG502SBV0">
    <property type="taxonomic scope" value="Eukaryota"/>
</dbReference>
<feature type="chain" id="PRO_5012632986" evidence="1">
    <location>
        <begin position="16"/>
        <end position="237"/>
    </location>
</feature>
<dbReference type="OMA" id="QFLNICD"/>
<dbReference type="Proteomes" id="UP000003786">
    <property type="component" value="Chromosome 4"/>
</dbReference>
<dbReference type="RefSeq" id="XP_009692739.1">
    <property type="nucleotide sequence ID" value="XM_009694444.1"/>
</dbReference>
<evidence type="ECO:0000313" key="3">
    <source>
        <dbReference type="Proteomes" id="UP000003786"/>
    </source>
</evidence>
<dbReference type="OrthoDB" id="361763at2759"/>
<reference evidence="2 3" key="1">
    <citation type="journal article" date="2012" name="MBio">
        <title>Comparative genome analysis of three eukaryotic parasites with differing abilities to transform leukocytes reveals key mediators of Theileria-induced leukocyte transformation.</title>
        <authorList>
            <person name="Hayashida K."/>
            <person name="Hara Y."/>
            <person name="Abe T."/>
            <person name="Yamasaki C."/>
            <person name="Toyoda A."/>
            <person name="Kosuge T."/>
            <person name="Suzuki Y."/>
            <person name="Sato Y."/>
            <person name="Kawashima S."/>
            <person name="Katayama T."/>
            <person name="Wakaguri H."/>
            <person name="Inoue N."/>
            <person name="Homma K."/>
            <person name="Tada-Umezaki M."/>
            <person name="Yagi Y."/>
            <person name="Fujii Y."/>
            <person name="Habara T."/>
            <person name="Kanehisa M."/>
            <person name="Watanabe H."/>
            <person name="Ito K."/>
            <person name="Gojobori T."/>
            <person name="Sugawara H."/>
            <person name="Imanishi T."/>
            <person name="Weir W."/>
            <person name="Gardner M."/>
            <person name="Pain A."/>
            <person name="Shiels B."/>
            <person name="Hattori M."/>
            <person name="Nene V."/>
            <person name="Sugimoto C."/>
        </authorList>
    </citation>
    <scope>NUCLEOTIDE SEQUENCE [LARGE SCALE GENOMIC DNA]</scope>
    <source>
        <strain evidence="2 3">Shintoku</strain>
    </source>
</reference>
<organism evidence="2 3">
    <name type="scientific">Theileria orientalis strain Shintoku</name>
    <dbReference type="NCBI Taxonomy" id="869250"/>
    <lineage>
        <taxon>Eukaryota</taxon>
        <taxon>Sar</taxon>
        <taxon>Alveolata</taxon>
        <taxon>Apicomplexa</taxon>
        <taxon>Aconoidasida</taxon>
        <taxon>Piroplasmida</taxon>
        <taxon>Theileriidae</taxon>
        <taxon>Theileria</taxon>
    </lineage>
</organism>
<keyword evidence="3" id="KW-1185">Reference proteome</keyword>
<gene>
    <name evidence="2" type="ORF">TOT_040000805</name>
</gene>
<dbReference type="AlphaFoldDB" id="J7M8N1"/>
<dbReference type="KEGG" id="tot:TOT_040000805"/>
<dbReference type="GeneID" id="20716847"/>
<keyword evidence="1" id="KW-0732">Signal</keyword>